<evidence type="ECO:0000256" key="1">
    <source>
        <dbReference type="SAM" id="Phobius"/>
    </source>
</evidence>
<keyword evidence="1" id="KW-1133">Transmembrane helix</keyword>
<gene>
    <name evidence="2" type="ORF">FX988_00240</name>
</gene>
<dbReference type="EMBL" id="CP047656">
    <property type="protein sequence ID" value="QHJ10031.1"/>
    <property type="molecule type" value="Genomic_DNA"/>
</dbReference>
<proteinExistence type="predicted"/>
<dbReference type="KEGG" id="pmes:FX988_00240"/>
<name>A0A857JGD1_9ALTE</name>
<evidence type="ECO:0000313" key="2">
    <source>
        <dbReference type="EMBL" id="QHJ10031.1"/>
    </source>
</evidence>
<feature type="transmembrane region" description="Helical" evidence="1">
    <location>
        <begin position="6"/>
        <end position="25"/>
    </location>
</feature>
<organism evidence="2 3">
    <name type="scientific">Paraglaciecola mesophila</name>
    <dbReference type="NCBI Taxonomy" id="197222"/>
    <lineage>
        <taxon>Bacteria</taxon>
        <taxon>Pseudomonadati</taxon>
        <taxon>Pseudomonadota</taxon>
        <taxon>Gammaproteobacteria</taxon>
        <taxon>Alteromonadales</taxon>
        <taxon>Alteromonadaceae</taxon>
        <taxon>Paraglaciecola</taxon>
    </lineage>
</organism>
<protein>
    <submittedName>
        <fullName evidence="2">Uncharacterized protein</fullName>
    </submittedName>
</protein>
<accession>A0A857JGD1</accession>
<keyword evidence="3" id="KW-1185">Reference proteome</keyword>
<reference evidence="2 3" key="1">
    <citation type="submission" date="2019-12" db="EMBL/GenBank/DDBJ databases">
        <title>Genome sequencing and assembly of endphytes of Porphyra tenera.</title>
        <authorList>
            <person name="Park J.M."/>
            <person name="Shin R."/>
            <person name="Jo S.H."/>
        </authorList>
    </citation>
    <scope>NUCLEOTIDE SEQUENCE [LARGE SCALE GENOMIC DNA]</scope>
    <source>
        <strain evidence="2 3">GPM4</strain>
    </source>
</reference>
<dbReference type="Proteomes" id="UP000464524">
    <property type="component" value="Chromosome"/>
</dbReference>
<dbReference type="RefSeq" id="WP_254700690.1">
    <property type="nucleotide sequence ID" value="NZ_CP047656.1"/>
</dbReference>
<sequence>MNMITMLITLIGLLIFIVGGVVLLLQAFNKSIAWGLACFFINPVCLLFIALHWNETRGTFFIQVIGCSVLLIGLGLHQYIHH</sequence>
<keyword evidence="1" id="KW-0472">Membrane</keyword>
<evidence type="ECO:0000313" key="3">
    <source>
        <dbReference type="Proteomes" id="UP000464524"/>
    </source>
</evidence>
<feature type="transmembrane region" description="Helical" evidence="1">
    <location>
        <begin position="32"/>
        <end position="54"/>
    </location>
</feature>
<keyword evidence="1" id="KW-0812">Transmembrane</keyword>
<feature type="transmembrane region" description="Helical" evidence="1">
    <location>
        <begin position="60"/>
        <end position="80"/>
    </location>
</feature>
<dbReference type="AlphaFoldDB" id="A0A857JGD1"/>